<keyword evidence="9" id="KW-0804">Transcription</keyword>
<evidence type="ECO:0000256" key="11">
    <source>
        <dbReference type="ARBA" id="ARBA00032500"/>
    </source>
</evidence>
<dbReference type="PANTHER" id="PTHR31576:SF2">
    <property type="entry name" value="TATA BOX-BINDING PROTEIN-ASSOCIATED FACTOR RNA POLYMERASE I SUBUNIT B"/>
    <property type="match status" value="1"/>
</dbReference>
<dbReference type="GO" id="GO:0005668">
    <property type="term" value="C:RNA polymerase transcription factor SL1 complex"/>
    <property type="evidence" value="ECO:0007669"/>
    <property type="project" value="TreeGrafter"/>
</dbReference>
<evidence type="ECO:0000256" key="3">
    <source>
        <dbReference type="ARBA" id="ARBA00018994"/>
    </source>
</evidence>
<evidence type="ECO:0000256" key="6">
    <source>
        <dbReference type="ARBA" id="ARBA00022833"/>
    </source>
</evidence>
<accession>A0A1B0D9K8</accession>
<dbReference type="InterPro" id="IPR033599">
    <property type="entry name" value="TAF1B/Rrn7"/>
</dbReference>
<name>A0A1B0D9K8_PHLPP</name>
<dbReference type="GO" id="GO:0008270">
    <property type="term" value="F:zinc ion binding"/>
    <property type="evidence" value="ECO:0007669"/>
    <property type="project" value="UniProtKB-KW"/>
</dbReference>
<keyword evidence="6" id="KW-0862">Zinc</keyword>
<evidence type="ECO:0000256" key="5">
    <source>
        <dbReference type="ARBA" id="ARBA00022771"/>
    </source>
</evidence>
<keyword evidence="7" id="KW-0805">Transcription regulation</keyword>
<dbReference type="GO" id="GO:0001164">
    <property type="term" value="F:RNA polymerase I core promoter sequence-specific DNA binding"/>
    <property type="evidence" value="ECO:0007669"/>
    <property type="project" value="InterPro"/>
</dbReference>
<evidence type="ECO:0000256" key="1">
    <source>
        <dbReference type="ARBA" id="ARBA00004604"/>
    </source>
</evidence>
<sequence>MVFRGKCEVCSGTNFNVEDGYYYCTECNTQNRTVMEMECDAFDLTMGDEKIKVRGVKLQAEKEAKVELTSWEEYNYIMLGLVNEALALGAPPELKKVVFQLWSRYLQKVNAAFFSKSETALPKLPTNFFKKLAREGHISVFRIDHFFPPNILKNMKRSSFINFQAKYSFPTHSYLRTVTGKLCKELGVKDLKKPDFVSLVKRYVREFCLPEEMGKYLGRLINFQPPEMNFNYTGICPNYEARAIAYVIFMLKWLFGLDDTSEEKMSEASGQVNAKMRNFRRFMPDVFDFVEWMKYIEMRSVVLAEYHMPTSIATKIEGNAENTQKYLEYLNFCKRPGLTTQRSIANSIYNIFEKLSLLHGESDQSSGSKSFSFAPSLTPFRTYFDFLLNHHGENLEIPKFMEIDHSKRTIDPFFRPNRFRNLLVKHGINVCLRKCPESQEMMTVQKTRQTSKTEDLLVSVEIVSADEDCDYEDFGNESEEKPKKPARQVRKKIRKKVPKESAEPEEAENPSKTLLEETVEPKSKGFRKFRKQVPEDSAETPKEVEEPSLSSEILLEDNVEQQKTKGFKKFRKQIPEESAEPSEEAKQPSLTSEVLQEDNMDPGEEILEEPRRNLDQIFLFDDMSDSDDEIRPGPSVADQEMEFFKPHHQYWLHFIPHKPTDWNIRMETFQELLDKLPSSFTWLLRQCSVLTGIDQRTIYIELLTIEKQFTYVLESPDEMFSMVSHRSKEAKKQNASGCKLFLNFW</sequence>
<evidence type="ECO:0000256" key="7">
    <source>
        <dbReference type="ARBA" id="ARBA00023015"/>
    </source>
</evidence>
<dbReference type="InterPro" id="IPR021752">
    <property type="entry name" value="TF_Rrn7_Zf"/>
</dbReference>
<proteinExistence type="inferred from homology"/>
<feature type="domain" description="RRN7-type" evidence="13">
    <location>
        <begin position="3"/>
        <end position="30"/>
    </location>
</feature>
<evidence type="ECO:0000259" key="13">
    <source>
        <dbReference type="Pfam" id="PF11781"/>
    </source>
</evidence>
<dbReference type="PANTHER" id="PTHR31576">
    <property type="entry name" value="TATA BOX-BINDING PROTEIN-ASSOCIATED FACTOR RNA POLYMERASE I SUBUNIT B"/>
    <property type="match status" value="1"/>
</dbReference>
<evidence type="ECO:0000256" key="12">
    <source>
        <dbReference type="SAM" id="MobiDB-lite"/>
    </source>
</evidence>
<evidence type="ECO:0000256" key="10">
    <source>
        <dbReference type="ARBA" id="ARBA00023242"/>
    </source>
</evidence>
<evidence type="ECO:0000256" key="4">
    <source>
        <dbReference type="ARBA" id="ARBA00022723"/>
    </source>
</evidence>
<dbReference type="InterPro" id="IPR048538">
    <property type="entry name" value="Rrn7_cyclin_C"/>
</dbReference>
<dbReference type="Pfam" id="PF11781">
    <property type="entry name" value="Zn_ribbon_RRN7"/>
    <property type="match status" value="1"/>
</dbReference>
<dbReference type="GO" id="GO:0042790">
    <property type="term" value="P:nucleolar large rRNA transcription by RNA polymerase I"/>
    <property type="evidence" value="ECO:0007669"/>
    <property type="project" value="TreeGrafter"/>
</dbReference>
<organism evidence="15 16">
    <name type="scientific">Phlebotomus papatasi</name>
    <name type="common">Sandfly</name>
    <dbReference type="NCBI Taxonomy" id="29031"/>
    <lineage>
        <taxon>Eukaryota</taxon>
        <taxon>Metazoa</taxon>
        <taxon>Ecdysozoa</taxon>
        <taxon>Arthropoda</taxon>
        <taxon>Hexapoda</taxon>
        <taxon>Insecta</taxon>
        <taxon>Pterygota</taxon>
        <taxon>Neoptera</taxon>
        <taxon>Endopterygota</taxon>
        <taxon>Diptera</taxon>
        <taxon>Nematocera</taxon>
        <taxon>Psychodoidea</taxon>
        <taxon>Psychodidae</taxon>
        <taxon>Phlebotomus</taxon>
        <taxon>Phlebotomus</taxon>
    </lineage>
</organism>
<reference evidence="15" key="1">
    <citation type="submission" date="2022-08" db="UniProtKB">
        <authorList>
            <consortium name="EnsemblMetazoa"/>
        </authorList>
    </citation>
    <scope>IDENTIFICATION</scope>
    <source>
        <strain evidence="15">Israel</strain>
    </source>
</reference>
<feature type="region of interest" description="Disordered" evidence="12">
    <location>
        <begin position="471"/>
        <end position="598"/>
    </location>
</feature>
<dbReference type="GO" id="GO:0070860">
    <property type="term" value="C:RNA polymerase I core factor complex"/>
    <property type="evidence" value="ECO:0007669"/>
    <property type="project" value="InterPro"/>
</dbReference>
<dbReference type="VEuPathDB" id="VectorBase:PPAPM1_012147"/>
<evidence type="ECO:0000256" key="9">
    <source>
        <dbReference type="ARBA" id="ARBA00023163"/>
    </source>
</evidence>
<protein>
    <recommendedName>
        <fullName evidence="3">TATA box-binding protein-associated factor RNA polymerase I subunit B</fullName>
    </recommendedName>
    <alternativeName>
        <fullName evidence="11">TATA box-binding protein-associated factor 1B</fullName>
    </alternativeName>
</protein>
<keyword evidence="10" id="KW-0539">Nucleus</keyword>
<comment type="subcellular location">
    <subcellularLocation>
        <location evidence="1">Nucleus</location>
        <location evidence="1">Nucleolus</location>
    </subcellularLocation>
</comment>
<keyword evidence="4" id="KW-0479">Metal-binding</keyword>
<evidence type="ECO:0000256" key="8">
    <source>
        <dbReference type="ARBA" id="ARBA00023125"/>
    </source>
</evidence>
<dbReference type="Pfam" id="PF20645">
    <property type="entry name" value="Rrn7_cyclin_C"/>
    <property type="match status" value="1"/>
</dbReference>
<feature type="domain" description="Rrn7/TAF1B C-terminal cyclin" evidence="14">
    <location>
        <begin position="194"/>
        <end position="297"/>
    </location>
</feature>
<evidence type="ECO:0000256" key="2">
    <source>
        <dbReference type="ARBA" id="ARBA00006899"/>
    </source>
</evidence>
<evidence type="ECO:0000313" key="16">
    <source>
        <dbReference type="Proteomes" id="UP000092462"/>
    </source>
</evidence>
<evidence type="ECO:0000313" key="15">
    <source>
        <dbReference type="EnsemblMetazoa" id="PPAI004320-PA"/>
    </source>
</evidence>
<feature type="compositionally biased region" description="Basic residues" evidence="12">
    <location>
        <begin position="484"/>
        <end position="497"/>
    </location>
</feature>
<comment type="similarity">
    <text evidence="2">Belongs to the RRN7/TAF1B family.</text>
</comment>
<dbReference type="Proteomes" id="UP000092462">
    <property type="component" value="Unassembled WGS sequence"/>
</dbReference>
<keyword evidence="16" id="KW-1185">Reference proteome</keyword>
<keyword evidence="8" id="KW-0238">DNA-binding</keyword>
<dbReference type="EMBL" id="AJVK01028310">
    <property type="status" value="NOT_ANNOTATED_CDS"/>
    <property type="molecule type" value="Genomic_DNA"/>
</dbReference>
<dbReference type="EnsemblMetazoa" id="PPAI004320-RA">
    <property type="protein sequence ID" value="PPAI004320-PA"/>
    <property type="gene ID" value="PPAI004320"/>
</dbReference>
<dbReference type="AlphaFoldDB" id="A0A1B0D9K8"/>
<dbReference type="EMBL" id="AJVK01028311">
    <property type="status" value="NOT_ANNOTATED_CDS"/>
    <property type="molecule type" value="Genomic_DNA"/>
</dbReference>
<keyword evidence="5" id="KW-0863">Zinc-finger</keyword>
<evidence type="ECO:0000259" key="14">
    <source>
        <dbReference type="Pfam" id="PF20645"/>
    </source>
</evidence>
<dbReference type="VEuPathDB" id="VectorBase:PPAI004320"/>